<dbReference type="Proteomes" id="UP000198372">
    <property type="component" value="Unassembled WGS sequence"/>
</dbReference>
<evidence type="ECO:0000313" key="2">
    <source>
        <dbReference type="EMBL" id="SCV67435.1"/>
    </source>
</evidence>
<reference evidence="3" key="1">
    <citation type="submission" date="2016-09" db="EMBL/GenBank/DDBJ databases">
        <authorList>
            <person name="Jeantristanb JTB J.-T."/>
            <person name="Ricardo R."/>
        </authorList>
    </citation>
    <scope>NUCLEOTIDE SEQUENCE [LARGE SCALE GENOMIC DNA]</scope>
</reference>
<evidence type="ECO:0000256" key="1">
    <source>
        <dbReference type="SAM" id="MobiDB-lite"/>
    </source>
</evidence>
<feature type="compositionally biased region" description="Acidic residues" evidence="1">
    <location>
        <begin position="95"/>
        <end position="106"/>
    </location>
</feature>
<dbReference type="EMBL" id="FMSP01000002">
    <property type="protein sequence ID" value="SCV67435.1"/>
    <property type="molecule type" value="Genomic_DNA"/>
</dbReference>
<protein>
    <submittedName>
        <fullName evidence="2">BQ2448_5046 protein</fullName>
    </submittedName>
</protein>
<keyword evidence="3" id="KW-1185">Reference proteome</keyword>
<feature type="compositionally biased region" description="Pro residues" evidence="1">
    <location>
        <begin position="22"/>
        <end position="31"/>
    </location>
</feature>
<name>A0A238F343_9BASI</name>
<feature type="region of interest" description="Disordered" evidence="1">
    <location>
        <begin position="95"/>
        <end position="162"/>
    </location>
</feature>
<feature type="region of interest" description="Disordered" evidence="1">
    <location>
        <begin position="1"/>
        <end position="58"/>
    </location>
</feature>
<gene>
    <name evidence="2" type="ORF">BQ2448_5046</name>
</gene>
<dbReference type="AlphaFoldDB" id="A0A238F343"/>
<proteinExistence type="predicted"/>
<evidence type="ECO:0000313" key="3">
    <source>
        <dbReference type="Proteomes" id="UP000198372"/>
    </source>
</evidence>
<accession>A0A238F343</accession>
<organism evidence="2 3">
    <name type="scientific">Microbotryum intermedium</name>
    <dbReference type="NCBI Taxonomy" id="269621"/>
    <lineage>
        <taxon>Eukaryota</taxon>
        <taxon>Fungi</taxon>
        <taxon>Dikarya</taxon>
        <taxon>Basidiomycota</taxon>
        <taxon>Pucciniomycotina</taxon>
        <taxon>Microbotryomycetes</taxon>
        <taxon>Microbotryales</taxon>
        <taxon>Microbotryaceae</taxon>
        <taxon>Microbotryum</taxon>
    </lineage>
</organism>
<sequence>MTCVATNKNVPPEKTNARPVHHPIPPFPPSTSTPTSIKRPYVVKAPKGAASEKAKRDFRRNEGVTVGFEERREDSAKAAGALCTMMARKMMSSNELEELDVSEDEGAAAAATVCSPEGSELAPRDTPSAREWTTRPITVDIADEEEEEEEEEGTDPFVGEGG</sequence>
<feature type="compositionally biased region" description="Acidic residues" evidence="1">
    <location>
        <begin position="141"/>
        <end position="154"/>
    </location>
</feature>